<proteinExistence type="predicted"/>
<name>A0A6H2C685_DOLFA</name>
<evidence type="ECO:0000259" key="1">
    <source>
        <dbReference type="Pfam" id="PF15643"/>
    </source>
</evidence>
<evidence type="ECO:0000313" key="3">
    <source>
        <dbReference type="Proteomes" id="UP000502433"/>
    </source>
</evidence>
<organism evidence="2 3">
    <name type="scientific">Dolichospermum flos-aquae CCAP 1403/13F</name>
    <dbReference type="NCBI Taxonomy" id="315271"/>
    <lineage>
        <taxon>Bacteria</taxon>
        <taxon>Bacillati</taxon>
        <taxon>Cyanobacteriota</taxon>
        <taxon>Cyanophyceae</taxon>
        <taxon>Nostocales</taxon>
        <taxon>Aphanizomenonaceae</taxon>
        <taxon>Dolichospermum</taxon>
    </lineage>
</organism>
<dbReference type="Pfam" id="PF15643">
    <property type="entry name" value="Tox-PL-2"/>
    <property type="match status" value="1"/>
</dbReference>
<sequence>MKYLTLKQKQYLAEIANSYANLQCVQCAVAIKNYLQLVGIQGKLITINTQADLDYRNCFLYDDSIGGDAISETGYHEGVMVIIDGIEIVFDNHHPQGVAKVEWLANFQFFGKIHLGQELIVIEENF</sequence>
<protein>
    <recommendedName>
        <fullName evidence="1">Tox-PL-2 domain-containing protein</fullName>
    </recommendedName>
</protein>
<feature type="domain" description="Tox-PL-2" evidence="1">
    <location>
        <begin position="9"/>
        <end position="107"/>
    </location>
</feature>
<gene>
    <name evidence="2" type="ORF">HGD76_22335</name>
</gene>
<dbReference type="KEGG" id="dfs:HGD76_22335"/>
<evidence type="ECO:0000313" key="2">
    <source>
        <dbReference type="EMBL" id="QJB46514.1"/>
    </source>
</evidence>
<reference evidence="2 3" key="1">
    <citation type="submission" date="2020-04" db="EMBL/GenBank/DDBJ databases">
        <title>Genome-Wide Identification of 5-Methylcytosine Sites in Bacterial Genomes By High-Throughput Sequencing of MspJI Restriction Fragments.</title>
        <authorList>
            <person name="Wu V."/>
        </authorList>
    </citation>
    <scope>NUCLEOTIDE SEQUENCE [LARGE SCALE GENOMIC DNA]</scope>
    <source>
        <strain evidence="2 3">CCAP 1403/13f</strain>
    </source>
</reference>
<reference evidence="2 3" key="2">
    <citation type="submission" date="2020-04" db="EMBL/GenBank/DDBJ databases">
        <authorList>
            <person name="Fomenkov A."/>
            <person name="Anton B.P."/>
            <person name="Roberts R.J."/>
        </authorList>
    </citation>
    <scope>NUCLEOTIDE SEQUENCE [LARGE SCALE GENOMIC DNA]</scope>
    <source>
        <strain evidence="2 3">CCAP 1403/13f</strain>
    </source>
</reference>
<dbReference type="AlphaFoldDB" id="A0A6H2C685"/>
<dbReference type="EMBL" id="CP051206">
    <property type="protein sequence ID" value="QJB46514.1"/>
    <property type="molecule type" value="Genomic_DNA"/>
</dbReference>
<dbReference type="RefSeq" id="WP_168636441.1">
    <property type="nucleotide sequence ID" value="NZ_CP051206.1"/>
</dbReference>
<dbReference type="InterPro" id="IPR028910">
    <property type="entry name" value="Tox-PL-2_dom"/>
</dbReference>
<accession>A0A6H2C685</accession>
<dbReference type="Proteomes" id="UP000502433">
    <property type="component" value="Chromosome"/>
</dbReference>